<evidence type="ECO:0000313" key="2">
    <source>
        <dbReference type="Proteomes" id="UP000886998"/>
    </source>
</evidence>
<dbReference type="EMBL" id="BMAV01004823">
    <property type="protein sequence ID" value="GFY45378.1"/>
    <property type="molecule type" value="Genomic_DNA"/>
</dbReference>
<comment type="caution">
    <text evidence="1">The sequence shown here is derived from an EMBL/GenBank/DDBJ whole genome shotgun (WGS) entry which is preliminary data.</text>
</comment>
<name>A0A8X7BW82_9ARAC</name>
<protein>
    <submittedName>
        <fullName evidence="1">Uncharacterized protein</fullName>
    </submittedName>
</protein>
<dbReference type="AlphaFoldDB" id="A0A8X7BW82"/>
<organism evidence="1 2">
    <name type="scientific">Trichonephila inaurata madagascariensis</name>
    <dbReference type="NCBI Taxonomy" id="2747483"/>
    <lineage>
        <taxon>Eukaryota</taxon>
        <taxon>Metazoa</taxon>
        <taxon>Ecdysozoa</taxon>
        <taxon>Arthropoda</taxon>
        <taxon>Chelicerata</taxon>
        <taxon>Arachnida</taxon>
        <taxon>Araneae</taxon>
        <taxon>Araneomorphae</taxon>
        <taxon>Entelegynae</taxon>
        <taxon>Araneoidea</taxon>
        <taxon>Nephilidae</taxon>
        <taxon>Trichonephila</taxon>
        <taxon>Trichonephila inaurata</taxon>
    </lineage>
</organism>
<accession>A0A8X7BW82</accession>
<reference evidence="1" key="1">
    <citation type="submission" date="2020-08" db="EMBL/GenBank/DDBJ databases">
        <title>Multicomponent nature underlies the extraordinary mechanical properties of spider dragline silk.</title>
        <authorList>
            <person name="Kono N."/>
            <person name="Nakamura H."/>
            <person name="Mori M."/>
            <person name="Yoshida Y."/>
            <person name="Ohtoshi R."/>
            <person name="Malay A.D."/>
            <person name="Moran D.A.P."/>
            <person name="Tomita M."/>
            <person name="Numata K."/>
            <person name="Arakawa K."/>
        </authorList>
    </citation>
    <scope>NUCLEOTIDE SEQUENCE</scope>
</reference>
<keyword evidence="2" id="KW-1185">Reference proteome</keyword>
<sequence>MASHHKLLQSKPCTNQSHPPYLYPYWKSKSSLKETYPVQGYFCRKQRLREKSRPLISLMDSSIHVPLLLFQQQPETCRSKGRKGGKKSLQRE</sequence>
<evidence type="ECO:0000313" key="1">
    <source>
        <dbReference type="EMBL" id="GFY45378.1"/>
    </source>
</evidence>
<proteinExistence type="predicted"/>
<dbReference type="Proteomes" id="UP000886998">
    <property type="component" value="Unassembled WGS sequence"/>
</dbReference>
<gene>
    <name evidence="1" type="ORF">TNIN_180691</name>
</gene>
<dbReference type="OrthoDB" id="10299593at2759"/>